<evidence type="ECO:0000256" key="1">
    <source>
        <dbReference type="ARBA" id="ARBA00022676"/>
    </source>
</evidence>
<protein>
    <submittedName>
        <fullName evidence="4">Glycosyltransferase family 8 protein</fullName>
    </submittedName>
</protein>
<accession>A0ABN1KRK2</accession>
<dbReference type="RefSeq" id="WP_343826623.1">
    <property type="nucleotide sequence ID" value="NZ_BAAACI010000006.1"/>
</dbReference>
<keyword evidence="5" id="KW-1185">Reference proteome</keyword>
<name>A0ABN1KRK2_CLOSU</name>
<evidence type="ECO:0000256" key="3">
    <source>
        <dbReference type="ARBA" id="ARBA00022723"/>
    </source>
</evidence>
<dbReference type="SUPFAM" id="SSF53448">
    <property type="entry name" value="Nucleotide-diphospho-sugar transferases"/>
    <property type="match status" value="1"/>
</dbReference>
<keyword evidence="2" id="KW-0808">Transferase</keyword>
<dbReference type="Proteomes" id="UP001501047">
    <property type="component" value="Unassembled WGS sequence"/>
</dbReference>
<sequence length="266" mass="31410">MNILVTLDANYIPQLIIMMKSILKSNSNTNFNTYIVHKSLTDENFKQLNEGVNDSRCGFISIVIEDELLKDAPVTDRYPKEMYYRIFAAKYLPNTLDRILYLDPDIVVINSLEKLYSMNFEGNFFIAASHVNKPLQLINEYRLNMDKDSAYINSGVMLMNLELLRKYQDFQQVFDYIEKFKNRLLLPDQDVLSGLYGSKTKTVESIVYNLSDRYLARYNLDPENWRQKLDLNWVRKNTVIIHYCGRNKPWKNNYLGILDVFYKELL</sequence>
<organism evidence="4 5">
    <name type="scientific">Clostridium subterminale</name>
    <dbReference type="NCBI Taxonomy" id="1550"/>
    <lineage>
        <taxon>Bacteria</taxon>
        <taxon>Bacillati</taxon>
        <taxon>Bacillota</taxon>
        <taxon>Clostridia</taxon>
        <taxon>Eubacteriales</taxon>
        <taxon>Clostridiaceae</taxon>
        <taxon>Clostridium</taxon>
    </lineage>
</organism>
<keyword evidence="3" id="KW-0479">Metal-binding</keyword>
<dbReference type="EMBL" id="BAAACI010000006">
    <property type="protein sequence ID" value="GAA0774171.1"/>
    <property type="molecule type" value="Genomic_DNA"/>
</dbReference>
<evidence type="ECO:0000313" key="4">
    <source>
        <dbReference type="EMBL" id="GAA0774171.1"/>
    </source>
</evidence>
<reference evidence="4 5" key="1">
    <citation type="journal article" date="2019" name="Int. J. Syst. Evol. Microbiol.">
        <title>The Global Catalogue of Microorganisms (GCM) 10K type strain sequencing project: providing services to taxonomists for standard genome sequencing and annotation.</title>
        <authorList>
            <consortium name="The Broad Institute Genomics Platform"/>
            <consortium name="The Broad Institute Genome Sequencing Center for Infectious Disease"/>
            <person name="Wu L."/>
            <person name="Ma J."/>
        </authorList>
    </citation>
    <scope>NUCLEOTIDE SEQUENCE [LARGE SCALE GENOMIC DNA]</scope>
    <source>
        <strain evidence="4 5">JCM 1417</strain>
    </source>
</reference>
<dbReference type="InterPro" id="IPR002495">
    <property type="entry name" value="Glyco_trans_8"/>
</dbReference>
<dbReference type="CDD" id="cd04194">
    <property type="entry name" value="GT8_A4GalT_like"/>
    <property type="match status" value="1"/>
</dbReference>
<dbReference type="PANTHER" id="PTHR13778">
    <property type="entry name" value="GLYCOSYLTRANSFERASE 8 DOMAIN-CONTAINING PROTEIN"/>
    <property type="match status" value="1"/>
</dbReference>
<dbReference type="PANTHER" id="PTHR13778:SF47">
    <property type="entry name" value="LIPOPOLYSACCHARIDE 1,3-GALACTOSYLTRANSFERASE"/>
    <property type="match status" value="1"/>
</dbReference>
<evidence type="ECO:0000256" key="2">
    <source>
        <dbReference type="ARBA" id="ARBA00022679"/>
    </source>
</evidence>
<dbReference type="InterPro" id="IPR029044">
    <property type="entry name" value="Nucleotide-diphossugar_trans"/>
</dbReference>
<proteinExistence type="predicted"/>
<comment type="caution">
    <text evidence="4">The sequence shown here is derived from an EMBL/GenBank/DDBJ whole genome shotgun (WGS) entry which is preliminary data.</text>
</comment>
<gene>
    <name evidence="4" type="ORF">GCM10008908_23570</name>
</gene>
<keyword evidence="1" id="KW-0328">Glycosyltransferase</keyword>
<dbReference type="Pfam" id="PF01501">
    <property type="entry name" value="Glyco_transf_8"/>
    <property type="match status" value="1"/>
</dbReference>
<evidence type="ECO:0000313" key="5">
    <source>
        <dbReference type="Proteomes" id="UP001501047"/>
    </source>
</evidence>
<dbReference type="InterPro" id="IPR050748">
    <property type="entry name" value="Glycosyltrans_8_dom-fam"/>
</dbReference>
<dbReference type="Gene3D" id="3.90.550.10">
    <property type="entry name" value="Spore Coat Polysaccharide Biosynthesis Protein SpsA, Chain A"/>
    <property type="match status" value="1"/>
</dbReference>